<keyword evidence="1" id="KW-1133">Transmembrane helix</keyword>
<sequence>MLEVAYPTIAGQTLTQAAELPQYVLYLFNAGMFVGFFAVFISLIWAGVLYFLSPAKADLRADAKDMVGGAISGLLILALTYLILTTINPQLKFLNFNKLPEAPPPPEQKKPGGVYFYKEAGCADENAQANTSDIADLGDALKNQIKAVGIIQNPENQTYYIPILYDAINLQGKCQYLNPNQSCHSVDSFALSASILRYNQNPNGDGVYFYRKSYFEEKGGSFKVSNSEIGGAYPYAFVKRLEDLKFQNVPKEEQDCGSYDKNGECVEDSRTAPALSGENISSVKIKGSYVVLFLYLAPGETSTGPWTYCQAFPTVNDINKIGPVQIKWENARNHENYVPNYVVIIPIKK</sequence>
<evidence type="ECO:0000256" key="1">
    <source>
        <dbReference type="SAM" id="Phobius"/>
    </source>
</evidence>
<dbReference type="Proteomes" id="UP000178650">
    <property type="component" value="Unassembled WGS sequence"/>
</dbReference>
<protein>
    <submittedName>
        <fullName evidence="2">Uncharacterized protein</fullName>
    </submittedName>
</protein>
<keyword evidence="1" id="KW-0472">Membrane</keyword>
<dbReference type="EMBL" id="MHPJ01000021">
    <property type="protein sequence ID" value="OGZ78422.1"/>
    <property type="molecule type" value="Genomic_DNA"/>
</dbReference>
<comment type="caution">
    <text evidence="2">The sequence shown here is derived from an EMBL/GenBank/DDBJ whole genome shotgun (WGS) entry which is preliminary data.</text>
</comment>
<gene>
    <name evidence="2" type="ORF">A2358_02620</name>
</gene>
<organism evidence="2 3">
    <name type="scientific">Candidatus Staskawiczbacteria bacterium RIFOXYB1_FULL_37_44</name>
    <dbReference type="NCBI Taxonomy" id="1802223"/>
    <lineage>
        <taxon>Bacteria</taxon>
        <taxon>Candidatus Staskawicziibacteriota</taxon>
    </lineage>
</organism>
<keyword evidence="1" id="KW-0812">Transmembrane</keyword>
<feature type="transmembrane region" description="Helical" evidence="1">
    <location>
        <begin position="23"/>
        <end position="53"/>
    </location>
</feature>
<name>A0A1G2IUV5_9BACT</name>
<feature type="transmembrane region" description="Helical" evidence="1">
    <location>
        <begin position="65"/>
        <end position="84"/>
    </location>
</feature>
<evidence type="ECO:0000313" key="3">
    <source>
        <dbReference type="Proteomes" id="UP000178650"/>
    </source>
</evidence>
<accession>A0A1G2IUV5</accession>
<dbReference type="AlphaFoldDB" id="A0A1G2IUV5"/>
<dbReference type="STRING" id="1802223.A2358_02620"/>
<proteinExistence type="predicted"/>
<evidence type="ECO:0000313" key="2">
    <source>
        <dbReference type="EMBL" id="OGZ78422.1"/>
    </source>
</evidence>
<reference evidence="2 3" key="1">
    <citation type="journal article" date="2016" name="Nat. Commun.">
        <title>Thousands of microbial genomes shed light on interconnected biogeochemical processes in an aquifer system.</title>
        <authorList>
            <person name="Anantharaman K."/>
            <person name="Brown C.T."/>
            <person name="Hug L.A."/>
            <person name="Sharon I."/>
            <person name="Castelle C.J."/>
            <person name="Probst A.J."/>
            <person name="Thomas B.C."/>
            <person name="Singh A."/>
            <person name="Wilkins M.J."/>
            <person name="Karaoz U."/>
            <person name="Brodie E.L."/>
            <person name="Williams K.H."/>
            <person name="Hubbard S.S."/>
            <person name="Banfield J.F."/>
        </authorList>
    </citation>
    <scope>NUCLEOTIDE SEQUENCE [LARGE SCALE GENOMIC DNA]</scope>
</reference>